<evidence type="ECO:0000313" key="2">
    <source>
        <dbReference type="Proteomes" id="UP001215598"/>
    </source>
</evidence>
<protein>
    <submittedName>
        <fullName evidence="1">Uncharacterized protein</fullName>
    </submittedName>
</protein>
<dbReference type="EMBL" id="JARKIB010000247">
    <property type="protein sequence ID" value="KAJ7719825.1"/>
    <property type="molecule type" value="Genomic_DNA"/>
</dbReference>
<gene>
    <name evidence="1" type="ORF">B0H16DRAFT_1794260</name>
</gene>
<sequence>MAANETIGTLRKQVKVMKQRVRHTIRGLSRTVARAKEKWSVCRVTEKGIYTAHAQRLARIMADGGCARAKIGPMMERIAEVFGVHINRAMSRRTVGRAIEEGGVAARMQLIYELSKNKGVTISADNTSNRGQNIENRHLATRAPDYKSGSLDTDPNLTPKVRFLGVEKTLDHSSAQSVQGWKNQIEEAVKFFNRSPLAQRLKKQYTVREFMIIVKGMNGDHASIEKGTAKGVEALKREATIEELGEQALAGKAFMELLDYLGAWNAKKVADAAGGEEAWNALSPAEQTDRDGKLMAEIVAVLGKEAYDALSPEDRRAMDLFVGSGCCMHKDQNSFKGGNSEMLLEWKKIGAVPPVLLANKANAAMLRNDKAKKGQGDKHVDFMSKKLGKQHHKFPDTNNTRFGSHGDAAAELITHLPLYLEMLDDPATLTELVVMVLYRVLITHPYMRQVRGPGTVNTNLLDLGPLHKAIQDHIKMLLEDPDLIFGSEVSHETATLDGQEWSDPAAMAAVFDLIPKLPHVKEITLAFSRGALVTFTRFSTCSATEKQLAWMPSTNDANEGGLGAYTVAVRGEPTLSLHQYNVQAMFRRNNTQDFMDATFTAEDHAYVMREARRIDASGEEAKMRARIVDFRLRTAAMQKEKALAKIRRAAELRKENLEQELIPRNELSKLTVPKIVDQLNSYRARSVPNILATSNYKLKADKLAALETVFDWYKSNGTLPSVPESTPEDIVPVPEVVDDWEGEEDVEMEE</sequence>
<dbReference type="Proteomes" id="UP001215598">
    <property type="component" value="Unassembled WGS sequence"/>
</dbReference>
<comment type="caution">
    <text evidence="1">The sequence shown here is derived from an EMBL/GenBank/DDBJ whole genome shotgun (WGS) entry which is preliminary data.</text>
</comment>
<keyword evidence="2" id="KW-1185">Reference proteome</keyword>
<proteinExistence type="predicted"/>
<dbReference type="AlphaFoldDB" id="A0AAD7HFU0"/>
<evidence type="ECO:0000313" key="1">
    <source>
        <dbReference type="EMBL" id="KAJ7719825.1"/>
    </source>
</evidence>
<accession>A0AAD7HFU0</accession>
<organism evidence="1 2">
    <name type="scientific">Mycena metata</name>
    <dbReference type="NCBI Taxonomy" id="1033252"/>
    <lineage>
        <taxon>Eukaryota</taxon>
        <taxon>Fungi</taxon>
        <taxon>Dikarya</taxon>
        <taxon>Basidiomycota</taxon>
        <taxon>Agaricomycotina</taxon>
        <taxon>Agaricomycetes</taxon>
        <taxon>Agaricomycetidae</taxon>
        <taxon>Agaricales</taxon>
        <taxon>Marasmiineae</taxon>
        <taxon>Mycenaceae</taxon>
        <taxon>Mycena</taxon>
    </lineage>
</organism>
<reference evidence="1" key="1">
    <citation type="submission" date="2023-03" db="EMBL/GenBank/DDBJ databases">
        <title>Massive genome expansion in bonnet fungi (Mycena s.s.) driven by repeated elements and novel gene families across ecological guilds.</title>
        <authorList>
            <consortium name="Lawrence Berkeley National Laboratory"/>
            <person name="Harder C.B."/>
            <person name="Miyauchi S."/>
            <person name="Viragh M."/>
            <person name="Kuo A."/>
            <person name="Thoen E."/>
            <person name="Andreopoulos B."/>
            <person name="Lu D."/>
            <person name="Skrede I."/>
            <person name="Drula E."/>
            <person name="Henrissat B."/>
            <person name="Morin E."/>
            <person name="Kohler A."/>
            <person name="Barry K."/>
            <person name="LaButti K."/>
            <person name="Morin E."/>
            <person name="Salamov A."/>
            <person name="Lipzen A."/>
            <person name="Mereny Z."/>
            <person name="Hegedus B."/>
            <person name="Baldrian P."/>
            <person name="Stursova M."/>
            <person name="Weitz H."/>
            <person name="Taylor A."/>
            <person name="Grigoriev I.V."/>
            <person name="Nagy L.G."/>
            <person name="Martin F."/>
            <person name="Kauserud H."/>
        </authorList>
    </citation>
    <scope>NUCLEOTIDE SEQUENCE</scope>
    <source>
        <strain evidence="1">CBHHK182m</strain>
    </source>
</reference>
<name>A0AAD7HFU0_9AGAR</name>